<dbReference type="AlphaFoldDB" id="A0A9X1THS1"/>
<sequence>MLPKDFISMNKKIVIGIPPKAHLTLALDEVNGFREIGYDCNYITYGRNDQSINVFNKLIGVIKNAINIVFALYKFSPAYLYLNSRFEPVASTRDAISLLIIKALYFKNVKIIIKTHGSDFAVFSPDRGFFIKQVVSFLAKNVNAWFFLSSEEKDIVYKNNPSLGRNAYVTANVVDSKRSVHSRAFQTEFKLPDNKFKFLFVGRIVREKGVFAILESIPHLPFKDKCQFIFVGDGPDLNELIALSEQLKVTDNVSFVGFINDDKCDHFYANTDALVFPTFFNEGFPMALFKAVAAGLPIITTRIRAAKDHLIEPDNTLWVSGDSTSTLIDAITRLYENPGLRESMSLNNRKLGEEFSRHKVVTQMHQTLSTLA</sequence>
<dbReference type="PANTHER" id="PTHR45947:SF3">
    <property type="entry name" value="SULFOQUINOVOSYL TRANSFERASE SQD2"/>
    <property type="match status" value="1"/>
</dbReference>
<dbReference type="PANTHER" id="PTHR45947">
    <property type="entry name" value="SULFOQUINOVOSYL TRANSFERASE SQD2"/>
    <property type="match status" value="1"/>
</dbReference>
<dbReference type="RefSeq" id="WP_234614804.1">
    <property type="nucleotide sequence ID" value="NZ_CP098806.1"/>
</dbReference>
<organism evidence="2 3">
    <name type="scientific">Dyadobacter fanqingshengii</name>
    <dbReference type="NCBI Taxonomy" id="2906443"/>
    <lineage>
        <taxon>Bacteria</taxon>
        <taxon>Pseudomonadati</taxon>
        <taxon>Bacteroidota</taxon>
        <taxon>Cytophagia</taxon>
        <taxon>Cytophagales</taxon>
        <taxon>Spirosomataceae</taxon>
        <taxon>Dyadobacter</taxon>
    </lineage>
</organism>
<evidence type="ECO:0000313" key="3">
    <source>
        <dbReference type="Proteomes" id="UP001139700"/>
    </source>
</evidence>
<reference evidence="2" key="1">
    <citation type="submission" date="2021-12" db="EMBL/GenBank/DDBJ databases">
        <title>Novel species in genus Dyadobacter.</title>
        <authorList>
            <person name="Ma C."/>
        </authorList>
    </citation>
    <scope>NUCLEOTIDE SEQUENCE</scope>
    <source>
        <strain evidence="2">CY399</strain>
    </source>
</reference>
<dbReference type="InterPro" id="IPR001296">
    <property type="entry name" value="Glyco_trans_1"/>
</dbReference>
<feature type="domain" description="Glycosyl transferase family 1" evidence="1">
    <location>
        <begin position="188"/>
        <end position="350"/>
    </location>
</feature>
<name>A0A9X1THS1_9BACT</name>
<gene>
    <name evidence="2" type="ORF">LXM24_18005</name>
</gene>
<keyword evidence="3" id="KW-1185">Reference proteome</keyword>
<dbReference type="CDD" id="cd03801">
    <property type="entry name" value="GT4_PimA-like"/>
    <property type="match status" value="1"/>
</dbReference>
<dbReference type="EMBL" id="JAJTTA010000002">
    <property type="protein sequence ID" value="MCF0042007.1"/>
    <property type="molecule type" value="Genomic_DNA"/>
</dbReference>
<evidence type="ECO:0000313" key="2">
    <source>
        <dbReference type="EMBL" id="MCF0042007.1"/>
    </source>
</evidence>
<proteinExistence type="predicted"/>
<dbReference type="InterPro" id="IPR050194">
    <property type="entry name" value="Glycosyltransferase_grp1"/>
</dbReference>
<dbReference type="Pfam" id="PF00534">
    <property type="entry name" value="Glycos_transf_1"/>
    <property type="match status" value="1"/>
</dbReference>
<dbReference type="Gene3D" id="3.40.50.2000">
    <property type="entry name" value="Glycogen Phosphorylase B"/>
    <property type="match status" value="2"/>
</dbReference>
<accession>A0A9X1THS1</accession>
<dbReference type="SUPFAM" id="SSF53756">
    <property type="entry name" value="UDP-Glycosyltransferase/glycogen phosphorylase"/>
    <property type="match status" value="1"/>
</dbReference>
<evidence type="ECO:0000259" key="1">
    <source>
        <dbReference type="Pfam" id="PF00534"/>
    </source>
</evidence>
<dbReference type="Proteomes" id="UP001139700">
    <property type="component" value="Unassembled WGS sequence"/>
</dbReference>
<protein>
    <submittedName>
        <fullName evidence="2">Glycosyltransferase family 4 protein</fullName>
    </submittedName>
</protein>
<comment type="caution">
    <text evidence="2">The sequence shown here is derived from an EMBL/GenBank/DDBJ whole genome shotgun (WGS) entry which is preliminary data.</text>
</comment>
<dbReference type="GO" id="GO:0016758">
    <property type="term" value="F:hexosyltransferase activity"/>
    <property type="evidence" value="ECO:0007669"/>
    <property type="project" value="TreeGrafter"/>
</dbReference>